<dbReference type="OrthoDB" id="675847at2"/>
<evidence type="ECO:0000313" key="2">
    <source>
        <dbReference type="EMBL" id="PRY45260.1"/>
    </source>
</evidence>
<feature type="transmembrane region" description="Helical" evidence="1">
    <location>
        <begin position="157"/>
        <end position="178"/>
    </location>
</feature>
<keyword evidence="1" id="KW-0472">Membrane</keyword>
<name>A0A2T0THU5_9BACT</name>
<evidence type="ECO:0000256" key="1">
    <source>
        <dbReference type="SAM" id="Phobius"/>
    </source>
</evidence>
<feature type="transmembrane region" description="Helical" evidence="1">
    <location>
        <begin position="36"/>
        <end position="54"/>
    </location>
</feature>
<feature type="transmembrane region" description="Helical" evidence="1">
    <location>
        <begin position="93"/>
        <end position="115"/>
    </location>
</feature>
<feature type="transmembrane region" description="Helical" evidence="1">
    <location>
        <begin position="6"/>
        <end position="24"/>
    </location>
</feature>
<dbReference type="Proteomes" id="UP000238375">
    <property type="component" value="Unassembled WGS sequence"/>
</dbReference>
<feature type="transmembrane region" description="Helical" evidence="1">
    <location>
        <begin position="127"/>
        <end position="145"/>
    </location>
</feature>
<keyword evidence="1" id="KW-1133">Transmembrane helix</keyword>
<dbReference type="EMBL" id="PVTE01000002">
    <property type="protein sequence ID" value="PRY45260.1"/>
    <property type="molecule type" value="Genomic_DNA"/>
</dbReference>
<dbReference type="AlphaFoldDB" id="A0A2T0THU5"/>
<accession>A0A2T0THU5</accession>
<protein>
    <submittedName>
        <fullName evidence="2">Uncharacterized protein</fullName>
    </submittedName>
</protein>
<organism evidence="2 3">
    <name type="scientific">Spirosoma oryzae</name>
    <dbReference type="NCBI Taxonomy" id="1469603"/>
    <lineage>
        <taxon>Bacteria</taxon>
        <taxon>Pseudomonadati</taxon>
        <taxon>Bacteroidota</taxon>
        <taxon>Cytophagia</taxon>
        <taxon>Cytophagales</taxon>
        <taxon>Cytophagaceae</taxon>
        <taxon>Spirosoma</taxon>
    </lineage>
</organism>
<keyword evidence="1" id="KW-0812">Transmembrane</keyword>
<sequence length="225" mass="25306">MLPGLPVYISVLFILIAISTVWLFYRATNYNRTTLVVLQGWLASQAVMALAGFYERTDTTPPRLAFLIGPPLLVIVALFVSKKGQHFIDTLRLEQLTLLHSVRIVVEIVLYLLFVHKAVPASMTFDGSNFDILAGLTAPLVYYLAFVRKKITRRMLLLWNMACLGLLINIVLTAILAAPTPFQQTAFDQPNIAISYFPFVWLPSVVVPIVLLSHLVAIQRLRTPW</sequence>
<feature type="transmembrane region" description="Helical" evidence="1">
    <location>
        <begin position="60"/>
        <end position="81"/>
    </location>
</feature>
<comment type="caution">
    <text evidence="2">The sequence shown here is derived from an EMBL/GenBank/DDBJ whole genome shotgun (WGS) entry which is preliminary data.</text>
</comment>
<keyword evidence="3" id="KW-1185">Reference proteome</keyword>
<evidence type="ECO:0000313" key="3">
    <source>
        <dbReference type="Proteomes" id="UP000238375"/>
    </source>
</evidence>
<reference evidence="2 3" key="1">
    <citation type="submission" date="2018-03" db="EMBL/GenBank/DDBJ databases">
        <title>Genomic Encyclopedia of Archaeal and Bacterial Type Strains, Phase II (KMG-II): from individual species to whole genera.</title>
        <authorList>
            <person name="Goeker M."/>
        </authorList>
    </citation>
    <scope>NUCLEOTIDE SEQUENCE [LARGE SCALE GENOMIC DNA]</scope>
    <source>
        <strain evidence="2 3">DSM 28354</strain>
    </source>
</reference>
<gene>
    <name evidence="2" type="ORF">CLV58_1024</name>
</gene>
<feature type="transmembrane region" description="Helical" evidence="1">
    <location>
        <begin position="198"/>
        <end position="218"/>
    </location>
</feature>
<proteinExistence type="predicted"/>